<proteinExistence type="predicted"/>
<name>A0A2V1D503_9PLEO</name>
<organism evidence="2 3">
    <name type="scientific">Periconia macrospinosa</name>
    <dbReference type="NCBI Taxonomy" id="97972"/>
    <lineage>
        <taxon>Eukaryota</taxon>
        <taxon>Fungi</taxon>
        <taxon>Dikarya</taxon>
        <taxon>Ascomycota</taxon>
        <taxon>Pezizomycotina</taxon>
        <taxon>Dothideomycetes</taxon>
        <taxon>Pleosporomycetidae</taxon>
        <taxon>Pleosporales</taxon>
        <taxon>Massarineae</taxon>
        <taxon>Periconiaceae</taxon>
        <taxon>Periconia</taxon>
    </lineage>
</organism>
<gene>
    <name evidence="2" type="ORF">DM02DRAFT_270389</name>
</gene>
<dbReference type="AlphaFoldDB" id="A0A2V1D503"/>
<dbReference type="EMBL" id="KZ805666">
    <property type="protein sequence ID" value="PVH92583.1"/>
    <property type="molecule type" value="Genomic_DNA"/>
</dbReference>
<sequence>MIQKRCATPKVSSTYSIPKNLQIKIRKPLSHPKNLDPSHRILTPRPEPPGKIRQLKTVRRAQHTPYLTASHPLSHPLLHPSFHPSSVLRSINRSQRIPLLYSPQHASGPNPRERTRTRACSCWVFSRFGVDPADRKEGVRCANYIALIWEGAWAWAWTCVSASKA</sequence>
<evidence type="ECO:0000313" key="2">
    <source>
        <dbReference type="EMBL" id="PVH92583.1"/>
    </source>
</evidence>
<protein>
    <submittedName>
        <fullName evidence="2">Uncharacterized protein</fullName>
    </submittedName>
</protein>
<feature type="region of interest" description="Disordered" evidence="1">
    <location>
        <begin position="29"/>
        <end position="50"/>
    </location>
</feature>
<evidence type="ECO:0000256" key="1">
    <source>
        <dbReference type="SAM" id="MobiDB-lite"/>
    </source>
</evidence>
<reference evidence="2 3" key="1">
    <citation type="journal article" date="2018" name="Sci. Rep.">
        <title>Comparative genomics provides insights into the lifestyle and reveals functional heterogeneity of dark septate endophytic fungi.</title>
        <authorList>
            <person name="Knapp D.G."/>
            <person name="Nemeth J.B."/>
            <person name="Barry K."/>
            <person name="Hainaut M."/>
            <person name="Henrissat B."/>
            <person name="Johnson J."/>
            <person name="Kuo A."/>
            <person name="Lim J.H.P."/>
            <person name="Lipzen A."/>
            <person name="Nolan M."/>
            <person name="Ohm R.A."/>
            <person name="Tamas L."/>
            <person name="Grigoriev I.V."/>
            <person name="Spatafora J.W."/>
            <person name="Nagy L.G."/>
            <person name="Kovacs G.M."/>
        </authorList>
    </citation>
    <scope>NUCLEOTIDE SEQUENCE [LARGE SCALE GENOMIC DNA]</scope>
    <source>
        <strain evidence="2 3">DSE2036</strain>
    </source>
</reference>
<dbReference type="Proteomes" id="UP000244855">
    <property type="component" value="Unassembled WGS sequence"/>
</dbReference>
<evidence type="ECO:0000313" key="3">
    <source>
        <dbReference type="Proteomes" id="UP000244855"/>
    </source>
</evidence>
<accession>A0A2V1D503</accession>
<keyword evidence="3" id="KW-1185">Reference proteome</keyword>